<evidence type="ECO:0000313" key="4">
    <source>
        <dbReference type="Proteomes" id="UP000323537"/>
    </source>
</evidence>
<evidence type="ECO:0000256" key="2">
    <source>
        <dbReference type="SAM" id="Phobius"/>
    </source>
</evidence>
<dbReference type="RefSeq" id="WP_149784939.1">
    <property type="nucleotide sequence ID" value="NZ_BAAADP010000005.1"/>
</dbReference>
<evidence type="ECO:0000313" key="3">
    <source>
        <dbReference type="EMBL" id="SFH64180.1"/>
    </source>
</evidence>
<protein>
    <submittedName>
        <fullName evidence="3">Uncharacterized protein</fullName>
    </submittedName>
</protein>
<reference evidence="3 4" key="1">
    <citation type="submission" date="2016-10" db="EMBL/GenBank/DDBJ databases">
        <authorList>
            <person name="Varghese N."/>
            <person name="Submissions S."/>
        </authorList>
    </citation>
    <scope>NUCLEOTIDE SEQUENCE [LARGE SCALE GENOMIC DNA]</scope>
    <source>
        <strain evidence="3 4">CGMCC 1.6377</strain>
    </source>
</reference>
<keyword evidence="4" id="KW-1185">Reference proteome</keyword>
<organism evidence="3 4">
    <name type="scientific">Halorubrum aquaticum</name>
    <dbReference type="NCBI Taxonomy" id="387340"/>
    <lineage>
        <taxon>Archaea</taxon>
        <taxon>Methanobacteriati</taxon>
        <taxon>Methanobacteriota</taxon>
        <taxon>Stenosarchaea group</taxon>
        <taxon>Halobacteria</taxon>
        <taxon>Halobacteriales</taxon>
        <taxon>Haloferacaceae</taxon>
        <taxon>Halorubrum</taxon>
    </lineage>
</organism>
<gene>
    <name evidence="3" type="ORF">SAMN04488066_11448</name>
</gene>
<dbReference type="EMBL" id="FOPZ01000014">
    <property type="protein sequence ID" value="SFH64180.1"/>
    <property type="molecule type" value="Genomic_DNA"/>
</dbReference>
<accession>A0A1I3BPS8</accession>
<dbReference type="Proteomes" id="UP000323537">
    <property type="component" value="Unassembled WGS sequence"/>
</dbReference>
<feature type="transmembrane region" description="Helical" evidence="2">
    <location>
        <begin position="49"/>
        <end position="73"/>
    </location>
</feature>
<proteinExistence type="predicted"/>
<keyword evidence="2" id="KW-0472">Membrane</keyword>
<feature type="region of interest" description="Disordered" evidence="1">
    <location>
        <begin position="1"/>
        <end position="20"/>
    </location>
</feature>
<name>A0A1I3BPS8_9EURY</name>
<keyword evidence="2" id="KW-1133">Transmembrane helix</keyword>
<sequence length="81" mass="9126">MSSTKDSTEDQIDTSNVGGLEEIIPEPLMPAWRRIELIQQFRETHGDTYVTVLEVLTALVLGVGYAWWAYIYFFGSGVVTI</sequence>
<dbReference type="AlphaFoldDB" id="A0A1I3BPS8"/>
<dbReference type="OrthoDB" id="204166at2157"/>
<keyword evidence="2" id="KW-0812">Transmembrane</keyword>
<evidence type="ECO:0000256" key="1">
    <source>
        <dbReference type="SAM" id="MobiDB-lite"/>
    </source>
</evidence>